<dbReference type="Gene3D" id="1.20.1260.10">
    <property type="match status" value="1"/>
</dbReference>
<feature type="domain" description="DUF2202" evidence="2">
    <location>
        <begin position="56"/>
        <end position="213"/>
    </location>
</feature>
<dbReference type="InterPro" id="IPR019243">
    <property type="entry name" value="DUF2202"/>
</dbReference>
<dbReference type="InterPro" id="IPR012347">
    <property type="entry name" value="Ferritin-like"/>
</dbReference>
<evidence type="ECO:0000313" key="4">
    <source>
        <dbReference type="Proteomes" id="UP000664163"/>
    </source>
</evidence>
<dbReference type="SUPFAM" id="SSF47240">
    <property type="entry name" value="Ferritin-like"/>
    <property type="match status" value="1"/>
</dbReference>
<dbReference type="EMBL" id="JAFLND010000003">
    <property type="protein sequence ID" value="MBO0331163.1"/>
    <property type="molecule type" value="Genomic_DNA"/>
</dbReference>
<feature type="chain" id="PRO_5045323415" evidence="1">
    <location>
        <begin position="21"/>
        <end position="220"/>
    </location>
</feature>
<keyword evidence="1" id="KW-0732">Signal</keyword>
<dbReference type="RefSeq" id="WP_207071563.1">
    <property type="nucleotide sequence ID" value="NZ_JAFLND010000003.1"/>
</dbReference>
<dbReference type="Pfam" id="PF09968">
    <property type="entry name" value="DUF2202"/>
    <property type="match status" value="1"/>
</dbReference>
<dbReference type="Proteomes" id="UP000664163">
    <property type="component" value="Unassembled WGS sequence"/>
</dbReference>
<comment type="caution">
    <text evidence="3">The sequence shown here is derived from an EMBL/GenBank/DDBJ whole genome shotgun (WGS) entry which is preliminary data.</text>
</comment>
<evidence type="ECO:0000313" key="3">
    <source>
        <dbReference type="EMBL" id="MBO0331163.1"/>
    </source>
</evidence>
<gene>
    <name evidence="3" type="ORF">J0X13_11410</name>
</gene>
<evidence type="ECO:0000259" key="2">
    <source>
        <dbReference type="Pfam" id="PF09968"/>
    </source>
</evidence>
<accession>A0ABS3EYG4</accession>
<protein>
    <submittedName>
        <fullName evidence="3">DUF2202 domain-containing protein</fullName>
    </submittedName>
</protein>
<name>A0ABS3EYG4_9FLAO</name>
<dbReference type="InterPro" id="IPR009078">
    <property type="entry name" value="Ferritin-like_SF"/>
</dbReference>
<keyword evidence="4" id="KW-1185">Reference proteome</keyword>
<organism evidence="3 4">
    <name type="scientific">[Muricauda] lutisoli</name>
    <dbReference type="NCBI Taxonomy" id="2816035"/>
    <lineage>
        <taxon>Bacteria</taxon>
        <taxon>Pseudomonadati</taxon>
        <taxon>Bacteroidota</taxon>
        <taxon>Flavobacteriia</taxon>
        <taxon>Flavobacteriales</taxon>
        <taxon>Flavobacteriaceae</taxon>
        <taxon>Allomuricauda</taxon>
    </lineage>
</organism>
<evidence type="ECO:0000256" key="1">
    <source>
        <dbReference type="SAM" id="SignalP"/>
    </source>
</evidence>
<dbReference type="CDD" id="cd01048">
    <property type="entry name" value="Ferritin_like_AB2"/>
    <property type="match status" value="1"/>
</dbReference>
<dbReference type="PROSITE" id="PS51257">
    <property type="entry name" value="PROKAR_LIPOPROTEIN"/>
    <property type="match status" value="1"/>
</dbReference>
<feature type="signal peptide" evidence="1">
    <location>
        <begin position="1"/>
        <end position="20"/>
    </location>
</feature>
<sequence>MKRIAPVFIMILLVSLMIFGCSDSNDDPFDPQIENSIDDDTNDDVSDDVSTLTVDDEDALLFMLEEEKLARDTYKFLNEYWGMVQFENIMQSEQSHMDAVETLLVAYDIEYEILEDGVFENEDLQNWYDTFVQDGIVDEVAALTVGATIEDLDIVDLEEHIKATSNMDIADVFSSLQCGSRNHLRSFVQSIENLGETYTPQFLTQEEYETILDGSHEQCN</sequence>
<reference evidence="3 4" key="1">
    <citation type="submission" date="2021-03" db="EMBL/GenBank/DDBJ databases">
        <title>Muricauda sp. CAU 1631 isolated from Incheon.</title>
        <authorList>
            <person name="Kim W."/>
        </authorList>
    </citation>
    <scope>NUCLEOTIDE SEQUENCE [LARGE SCALE GENOMIC DNA]</scope>
    <source>
        <strain evidence="3 4">CAU 1631</strain>
    </source>
</reference>
<proteinExistence type="predicted"/>